<protein>
    <submittedName>
        <fullName evidence="2">Uncharacterized protein</fullName>
    </submittedName>
</protein>
<evidence type="ECO:0000256" key="1">
    <source>
        <dbReference type="SAM" id="Phobius"/>
    </source>
</evidence>
<reference evidence="2" key="1">
    <citation type="journal article" date="2015" name="Genome Announc.">
        <title>Draft Genome Sequence of Tolypothrix boutellei Strain VB521301.</title>
        <authorList>
            <person name="Chandrababunaidu M.M."/>
            <person name="Singh D."/>
            <person name="Sen D."/>
            <person name="Bhan S."/>
            <person name="Das S."/>
            <person name="Gupta A."/>
            <person name="Adhikary S.P."/>
            <person name="Tripathy S."/>
        </authorList>
    </citation>
    <scope>NUCLEOTIDE SEQUENCE</scope>
    <source>
        <strain evidence="2">VB521301</strain>
    </source>
</reference>
<sequence length="80" mass="8838">MQANLETSAKSKPTAKTWILTGALFGFFMWLITSLIPAVIQLMKTQVFPLSSVLAQVPIWGISGFCFGLSMYLILTKKPN</sequence>
<dbReference type="AlphaFoldDB" id="A0A0C1NGK0"/>
<feature type="transmembrane region" description="Helical" evidence="1">
    <location>
        <begin position="52"/>
        <end position="75"/>
    </location>
</feature>
<name>A0A0C1NGK0_9CYAN</name>
<organism evidence="2">
    <name type="scientific">Tolypothrix bouteillei VB521301</name>
    <dbReference type="NCBI Taxonomy" id="1479485"/>
    <lineage>
        <taxon>Bacteria</taxon>
        <taxon>Bacillati</taxon>
        <taxon>Cyanobacteriota</taxon>
        <taxon>Cyanophyceae</taxon>
        <taxon>Nostocales</taxon>
        <taxon>Tolypothrichaceae</taxon>
        <taxon>Tolypothrix</taxon>
    </lineage>
</organism>
<evidence type="ECO:0000313" key="2">
    <source>
        <dbReference type="EMBL" id="KIE13992.1"/>
    </source>
</evidence>
<comment type="caution">
    <text evidence="2">The sequence shown here is derived from an EMBL/GenBank/DDBJ whole genome shotgun (WGS) entry which is preliminary data.</text>
</comment>
<accession>A0A0C1NGK0</accession>
<proteinExistence type="predicted"/>
<keyword evidence="1" id="KW-0812">Transmembrane</keyword>
<keyword evidence="1" id="KW-1133">Transmembrane helix</keyword>
<gene>
    <name evidence="2" type="ORF">DA73_0201240</name>
</gene>
<feature type="transmembrane region" description="Helical" evidence="1">
    <location>
        <begin position="18"/>
        <end position="40"/>
    </location>
</feature>
<keyword evidence="1" id="KW-0472">Membrane</keyword>
<dbReference type="EMBL" id="JHEG02000001">
    <property type="protein sequence ID" value="KIE13992.1"/>
    <property type="molecule type" value="Genomic_DNA"/>
</dbReference>